<organism evidence="12 13">
    <name type="scientific">Penstemon davidsonii</name>
    <dbReference type="NCBI Taxonomy" id="160366"/>
    <lineage>
        <taxon>Eukaryota</taxon>
        <taxon>Viridiplantae</taxon>
        <taxon>Streptophyta</taxon>
        <taxon>Embryophyta</taxon>
        <taxon>Tracheophyta</taxon>
        <taxon>Spermatophyta</taxon>
        <taxon>Magnoliopsida</taxon>
        <taxon>eudicotyledons</taxon>
        <taxon>Gunneridae</taxon>
        <taxon>Pentapetalae</taxon>
        <taxon>asterids</taxon>
        <taxon>lamiids</taxon>
        <taxon>Lamiales</taxon>
        <taxon>Plantaginaceae</taxon>
        <taxon>Cheloneae</taxon>
        <taxon>Penstemon</taxon>
    </lineage>
</organism>
<keyword evidence="4" id="KW-0479">Metal-binding</keyword>
<dbReference type="PROSITE" id="PS01032">
    <property type="entry name" value="PPM_1"/>
    <property type="match status" value="1"/>
</dbReference>
<keyword evidence="6" id="KW-0460">Magnesium</keyword>
<dbReference type="SUPFAM" id="SSF81606">
    <property type="entry name" value="PP2C-like"/>
    <property type="match status" value="1"/>
</dbReference>
<name>A0ABR0CUX8_9LAMI</name>
<evidence type="ECO:0000313" key="13">
    <source>
        <dbReference type="Proteomes" id="UP001291926"/>
    </source>
</evidence>
<accession>A0ABR0CUX8</accession>
<evidence type="ECO:0000256" key="8">
    <source>
        <dbReference type="ARBA" id="ARBA00023211"/>
    </source>
</evidence>
<proteinExistence type="inferred from homology"/>
<evidence type="ECO:0000256" key="4">
    <source>
        <dbReference type="ARBA" id="ARBA00022723"/>
    </source>
</evidence>
<comment type="caution">
    <text evidence="12">The sequence shown here is derived from an EMBL/GenBank/DDBJ whole genome shotgun (WGS) entry which is preliminary data.</text>
</comment>
<dbReference type="EMBL" id="JAYDYQ010002686">
    <property type="protein sequence ID" value="KAK4480143.1"/>
    <property type="molecule type" value="Genomic_DNA"/>
</dbReference>
<protein>
    <recommendedName>
        <fullName evidence="3">protein-serine/threonine phosphatase</fullName>
        <ecNumber evidence="3">3.1.3.16</ecNumber>
    </recommendedName>
</protein>
<dbReference type="EC" id="3.1.3.16" evidence="3"/>
<dbReference type="Pfam" id="PF00481">
    <property type="entry name" value="PP2C"/>
    <property type="match status" value="1"/>
</dbReference>
<feature type="domain" description="PPM-type phosphatase" evidence="11">
    <location>
        <begin position="174"/>
        <end position="478"/>
    </location>
</feature>
<keyword evidence="5 9" id="KW-0378">Hydrolase</keyword>
<dbReference type="InterPro" id="IPR015655">
    <property type="entry name" value="PP2C"/>
</dbReference>
<dbReference type="SMART" id="SM00332">
    <property type="entry name" value="PP2Cc"/>
    <property type="match status" value="1"/>
</dbReference>
<reference evidence="12 13" key="1">
    <citation type="journal article" date="2023" name="bioRxiv">
        <title>Genome report: Whole genome sequence and annotation of Penstemon davidsonii.</title>
        <authorList>
            <person name="Ostevik K.L."/>
            <person name="Alabady M."/>
            <person name="Zhang M."/>
            <person name="Rausher M.D."/>
        </authorList>
    </citation>
    <scope>NUCLEOTIDE SEQUENCE [LARGE SCALE GENOMIC DNA]</scope>
    <source>
        <strain evidence="12">DNT005</strain>
        <tissue evidence="12">Whole leaf</tissue>
    </source>
</reference>
<sequence length="491" mass="53534">MAYLFHDSEINSIDGDNEDSVFGDSEENKSGVSSVLAMTSEDESYSVATNVLLRESEEDGSSSLEGDPILDSSRSLSMASDTSSLCGDDLLALETHFLEADNSICGVELISKTIDPGNLNVGLVFSDPISVNEGVVEEILDGKSSKSSKVVSESDKGASGKTGRSIFEVDCVPLWGFTSICGRRPEMEDSVATVPRFLKIPLQMLIGDRVIDGVSSHLSHLTAHFFGVYDGHGGSQVATYCRDRLHYALAEELEIIMANLNDGNNNDNCEEKWRRAFMKSFIKVDDEIGGKARLEPLVPETVGSTAVVALVCSSHIIVSNCGDSRAVLCRGKEPVALSVDHKPNREDEYERIEAAGGKVIQWNGHRVFGVLAMSRSIGDRYLKPWIIPDPEVTFVPRTREDECLILASDGLWDVMTNEEACDIARKRILIWHKNNGPTLPLERGEGIDPAAQAAAEYLSNRALQKGSKDNISIIVVDLKAQRKIKIKNLAG</sequence>
<evidence type="ECO:0000256" key="10">
    <source>
        <dbReference type="SAM" id="MobiDB-lite"/>
    </source>
</evidence>
<dbReference type="PANTHER" id="PTHR47992">
    <property type="entry name" value="PROTEIN PHOSPHATASE"/>
    <property type="match status" value="1"/>
</dbReference>
<comment type="cofactor">
    <cofactor evidence="2">
        <name>Mg(2+)</name>
        <dbReference type="ChEBI" id="CHEBI:18420"/>
    </cofactor>
</comment>
<evidence type="ECO:0000256" key="3">
    <source>
        <dbReference type="ARBA" id="ARBA00013081"/>
    </source>
</evidence>
<evidence type="ECO:0000259" key="11">
    <source>
        <dbReference type="PROSITE" id="PS51746"/>
    </source>
</evidence>
<dbReference type="PROSITE" id="PS51746">
    <property type="entry name" value="PPM_2"/>
    <property type="match status" value="1"/>
</dbReference>
<evidence type="ECO:0000256" key="6">
    <source>
        <dbReference type="ARBA" id="ARBA00022842"/>
    </source>
</evidence>
<comment type="cofactor">
    <cofactor evidence="1">
        <name>Mn(2+)</name>
        <dbReference type="ChEBI" id="CHEBI:29035"/>
    </cofactor>
</comment>
<keyword evidence="7 9" id="KW-0904">Protein phosphatase</keyword>
<evidence type="ECO:0000256" key="5">
    <source>
        <dbReference type="ARBA" id="ARBA00022801"/>
    </source>
</evidence>
<dbReference type="Gene3D" id="3.60.40.10">
    <property type="entry name" value="PPM-type phosphatase domain"/>
    <property type="match status" value="1"/>
</dbReference>
<dbReference type="Proteomes" id="UP001291926">
    <property type="component" value="Unassembled WGS sequence"/>
</dbReference>
<feature type="compositionally biased region" description="Acidic residues" evidence="10">
    <location>
        <begin position="15"/>
        <end position="25"/>
    </location>
</feature>
<keyword evidence="8" id="KW-0464">Manganese</keyword>
<dbReference type="InterPro" id="IPR036457">
    <property type="entry name" value="PPM-type-like_dom_sf"/>
</dbReference>
<dbReference type="InterPro" id="IPR001932">
    <property type="entry name" value="PPM-type_phosphatase-like_dom"/>
</dbReference>
<feature type="region of interest" description="Disordered" evidence="10">
    <location>
        <begin position="15"/>
        <end position="34"/>
    </location>
</feature>
<gene>
    <name evidence="12" type="ORF">RD792_013201</name>
</gene>
<dbReference type="InterPro" id="IPR000222">
    <property type="entry name" value="PP2C_BS"/>
</dbReference>
<dbReference type="CDD" id="cd00143">
    <property type="entry name" value="PP2Cc"/>
    <property type="match status" value="1"/>
</dbReference>
<evidence type="ECO:0000256" key="9">
    <source>
        <dbReference type="RuleBase" id="RU003465"/>
    </source>
</evidence>
<evidence type="ECO:0000256" key="2">
    <source>
        <dbReference type="ARBA" id="ARBA00001946"/>
    </source>
</evidence>
<keyword evidence="13" id="KW-1185">Reference proteome</keyword>
<evidence type="ECO:0000313" key="12">
    <source>
        <dbReference type="EMBL" id="KAK4480143.1"/>
    </source>
</evidence>
<comment type="similarity">
    <text evidence="9">Belongs to the PP2C family.</text>
</comment>
<evidence type="ECO:0000256" key="7">
    <source>
        <dbReference type="ARBA" id="ARBA00022912"/>
    </source>
</evidence>
<evidence type="ECO:0000256" key="1">
    <source>
        <dbReference type="ARBA" id="ARBA00001936"/>
    </source>
</evidence>